<reference evidence="2 3" key="1">
    <citation type="journal article" date="2015" name="Genome Announc.">
        <title>Expanding the biotechnology potential of lactobacilli through comparative genomics of 213 strains and associated genera.</title>
        <authorList>
            <person name="Sun Z."/>
            <person name="Harris H.M."/>
            <person name="McCann A."/>
            <person name="Guo C."/>
            <person name="Argimon S."/>
            <person name="Zhang W."/>
            <person name="Yang X."/>
            <person name="Jeffery I.B."/>
            <person name="Cooney J.C."/>
            <person name="Kagawa T.F."/>
            <person name="Liu W."/>
            <person name="Song Y."/>
            <person name="Salvetti E."/>
            <person name="Wrobel A."/>
            <person name="Rasinkangas P."/>
            <person name="Parkhill J."/>
            <person name="Rea M.C."/>
            <person name="O'Sullivan O."/>
            <person name="Ritari J."/>
            <person name="Douillard F.P."/>
            <person name="Paul Ross R."/>
            <person name="Yang R."/>
            <person name="Briner A.E."/>
            <person name="Felis G.E."/>
            <person name="de Vos W.M."/>
            <person name="Barrangou R."/>
            <person name="Klaenhammer T.R."/>
            <person name="Caufield P.W."/>
            <person name="Cui Y."/>
            <person name="Zhang H."/>
            <person name="O'Toole P.W."/>
        </authorList>
    </citation>
    <scope>NUCLEOTIDE SEQUENCE [LARGE SCALE GENOMIC DNA]</scope>
    <source>
        <strain evidence="2 3">DSM 24301</strain>
    </source>
</reference>
<dbReference type="Proteomes" id="UP000050969">
    <property type="component" value="Unassembled WGS sequence"/>
</dbReference>
<dbReference type="PATRIC" id="fig|1293598.4.peg.1167"/>
<feature type="compositionally biased region" description="Basic and acidic residues" evidence="1">
    <location>
        <begin position="44"/>
        <end position="53"/>
    </location>
</feature>
<accession>A0A0R2MY28</accession>
<evidence type="ECO:0000313" key="3">
    <source>
        <dbReference type="Proteomes" id="UP000050969"/>
    </source>
</evidence>
<dbReference type="OrthoDB" id="2319113at2"/>
<sequence>MRVRVKEIPIRYGEKRYEPDTELTISKDSFDDKLFELIEDDISEKDAEQKADESGGDGDEQS</sequence>
<feature type="region of interest" description="Disordered" evidence="1">
    <location>
        <begin position="41"/>
        <end position="62"/>
    </location>
</feature>
<name>A0A0R2MY28_9LACO</name>
<comment type="caution">
    <text evidence="2">The sequence shown here is derived from an EMBL/GenBank/DDBJ whole genome shotgun (WGS) entry which is preliminary data.</text>
</comment>
<organism evidence="2 3">
    <name type="scientific">Lacticaseibacillus saniviri JCM 17471 = DSM 24301</name>
    <dbReference type="NCBI Taxonomy" id="1293598"/>
    <lineage>
        <taxon>Bacteria</taxon>
        <taxon>Bacillati</taxon>
        <taxon>Bacillota</taxon>
        <taxon>Bacilli</taxon>
        <taxon>Lactobacillales</taxon>
        <taxon>Lactobacillaceae</taxon>
        <taxon>Lacticaseibacillus</taxon>
    </lineage>
</organism>
<dbReference type="STRING" id="1293598.IV56_GL001105"/>
<gene>
    <name evidence="2" type="ORF">IV56_GL001105</name>
</gene>
<proteinExistence type="predicted"/>
<evidence type="ECO:0000313" key="2">
    <source>
        <dbReference type="EMBL" id="KRO16515.1"/>
    </source>
</evidence>
<protein>
    <submittedName>
        <fullName evidence="2">Uncharacterized protein</fullName>
    </submittedName>
</protein>
<dbReference type="AlphaFoldDB" id="A0A0R2MY28"/>
<dbReference type="EMBL" id="JQCE01000037">
    <property type="protein sequence ID" value="KRO16515.1"/>
    <property type="molecule type" value="Genomic_DNA"/>
</dbReference>
<evidence type="ECO:0000256" key="1">
    <source>
        <dbReference type="SAM" id="MobiDB-lite"/>
    </source>
</evidence>
<keyword evidence="3" id="KW-1185">Reference proteome</keyword>
<dbReference type="RefSeq" id="WP_054777548.1">
    <property type="nucleotide sequence ID" value="NZ_BBBX01000015.1"/>
</dbReference>